<organism evidence="1 2">
    <name type="scientific">Breznakiella homolactica</name>
    <dbReference type="NCBI Taxonomy" id="2798577"/>
    <lineage>
        <taxon>Bacteria</taxon>
        <taxon>Pseudomonadati</taxon>
        <taxon>Spirochaetota</taxon>
        <taxon>Spirochaetia</taxon>
        <taxon>Spirochaetales</taxon>
        <taxon>Breznakiellaceae</taxon>
        <taxon>Breznakiella</taxon>
    </lineage>
</organism>
<dbReference type="PANTHER" id="PTHR34986">
    <property type="entry name" value="EVOLVED BETA-GALACTOSIDASE SUBUNIT BETA"/>
    <property type="match status" value="1"/>
</dbReference>
<proteinExistence type="predicted"/>
<dbReference type="KEGG" id="bhc:JFL75_01070"/>
<evidence type="ECO:0000313" key="1">
    <source>
        <dbReference type="EMBL" id="QQO09543.1"/>
    </source>
</evidence>
<dbReference type="SUPFAM" id="SSF51197">
    <property type="entry name" value="Clavaminate synthase-like"/>
    <property type="match status" value="1"/>
</dbReference>
<dbReference type="Proteomes" id="UP000595917">
    <property type="component" value="Chromosome"/>
</dbReference>
<dbReference type="InterPro" id="IPR037012">
    <property type="entry name" value="NanQ/TabA/YiaL_sf"/>
</dbReference>
<dbReference type="PANTHER" id="PTHR34986:SF1">
    <property type="entry name" value="PROTEIN YIAL"/>
    <property type="match status" value="1"/>
</dbReference>
<reference evidence="1" key="1">
    <citation type="submission" date="2021-01" db="EMBL/GenBank/DDBJ databases">
        <title>Description of Breznakiella homolactica.</title>
        <authorList>
            <person name="Song Y."/>
            <person name="Brune A."/>
        </authorList>
    </citation>
    <scope>NUCLEOTIDE SEQUENCE</scope>
    <source>
        <strain evidence="1">RmG30</strain>
    </source>
</reference>
<protein>
    <submittedName>
        <fullName evidence="1">YhcH/YjgK/YiaL family protein</fullName>
    </submittedName>
</protein>
<keyword evidence="2" id="KW-1185">Reference proteome</keyword>
<gene>
    <name evidence="1" type="ORF">JFL75_01070</name>
</gene>
<dbReference type="Gene3D" id="2.60.120.370">
    <property type="entry name" value="YhcH/YjgK/YiaL"/>
    <property type="match status" value="1"/>
</dbReference>
<dbReference type="Pfam" id="PF04074">
    <property type="entry name" value="DUF386"/>
    <property type="match status" value="1"/>
</dbReference>
<evidence type="ECO:0000313" key="2">
    <source>
        <dbReference type="Proteomes" id="UP000595917"/>
    </source>
</evidence>
<dbReference type="NCBIfam" id="TIGR00022">
    <property type="entry name" value="YhcH/YjgK/YiaL family protein"/>
    <property type="match status" value="1"/>
</dbReference>
<dbReference type="InterPro" id="IPR004375">
    <property type="entry name" value="NanQ/TabA/YiaL"/>
</dbReference>
<sequence length="154" mass="17291">MIYDTTENADQYRGISSNLDKALDFIKSCTPDITEGRHEIDGEKVFALVSNYQSKHQQESSPEAHVRYIDLQMVLSGEEFLICGFLKDARKKLSGDPDKDIAFYEADGIPLPLSPGKFAVLFPADLHQPGIRVHEPAPVKKLVIKIEMQQKSMV</sequence>
<dbReference type="GO" id="GO:0005829">
    <property type="term" value="C:cytosol"/>
    <property type="evidence" value="ECO:0007669"/>
    <property type="project" value="TreeGrafter"/>
</dbReference>
<accession>A0A7T8BBT7</accession>
<dbReference type="AlphaFoldDB" id="A0A7T8BBT7"/>
<dbReference type="RefSeq" id="WP_215626846.1">
    <property type="nucleotide sequence ID" value="NZ_CP067089.2"/>
</dbReference>
<name>A0A7T8BBT7_9SPIR</name>
<dbReference type="EMBL" id="CP067089">
    <property type="protein sequence ID" value="QQO09543.1"/>
    <property type="molecule type" value="Genomic_DNA"/>
</dbReference>